<feature type="domain" description="Peptidase S1" evidence="9">
    <location>
        <begin position="261"/>
        <end position="494"/>
    </location>
</feature>
<accession>A0A8M1K5J2</accession>
<dbReference type="PROSITE" id="PS00134">
    <property type="entry name" value="TRYPSIN_HIS"/>
    <property type="match status" value="2"/>
</dbReference>
<dbReference type="PANTHER" id="PTHR24253">
    <property type="entry name" value="TRANSMEMBRANE PROTEASE SERINE"/>
    <property type="match status" value="1"/>
</dbReference>
<dbReference type="GO" id="GO:0004252">
    <property type="term" value="F:serine-type endopeptidase activity"/>
    <property type="evidence" value="ECO:0007669"/>
    <property type="project" value="InterPro"/>
</dbReference>
<dbReference type="Pfam" id="PF00089">
    <property type="entry name" value="Trypsin"/>
    <property type="match status" value="3"/>
</dbReference>
<evidence type="ECO:0000256" key="5">
    <source>
        <dbReference type="ARBA" id="ARBA00023157"/>
    </source>
</evidence>
<reference evidence="11" key="1">
    <citation type="submission" date="2025-08" db="UniProtKB">
        <authorList>
            <consortium name="RefSeq"/>
        </authorList>
    </citation>
    <scope>IDENTIFICATION</scope>
</reference>
<evidence type="ECO:0000259" key="9">
    <source>
        <dbReference type="PROSITE" id="PS50240"/>
    </source>
</evidence>
<dbReference type="CDD" id="cd00190">
    <property type="entry name" value="Tryp_SPc"/>
    <property type="match status" value="3"/>
</dbReference>
<sequence length="824" mass="86518">MSAAHCFSSTNPSGLVVYLGRQNQEGSNSNEVSRTVSRIITHPNYNSDTSDNDIALLQLSSSVTFTNFIRPICLAAANSTFNRGTTSWVTGWGTIRVGVSLPSPQTLQEVDVPVTGNRNCFCQYNPSGVTITDNMICAGRDEGGKDSCQGDSGGPMVSKQGSVWVQAGVVSFGIGCARAQFPGVYARVSQYQSWINTQITSDQPGFVTFTSTGTDADQSATCTGLPAVTTTTPTPAPANTTAPNTTALNSVCGQPPLNTRIVGGENAPAGAWPWQASLHRNDRHFCGGSLINKDWVMSAAHCFSSTSTSDLVVYLGRQNQEGSNSNEISRTVSRIIRHPDYNSRTSDNDIALLRLSSSVTFTNFIRPICLAAANSTFNRGTTSWVTGWGNIRSGVSLPSPQTLQEVDVPVTGNRNCFCQYNPSGITITDNMICAGRDQGGPCQGDSGGPVVSKQGSQWVQSGIVSFGIGCALAQFPGVNARVSQYQSWINTQITSDQPGFVTFTSTGTDTDLSATCTGLPAVTTPAPATPTPPPVVCGRAPLNSRLIGGSDVSAGVWPWLASLHLNGTHTCGGTLVSETLVLTSANCFSSSSTPSDWTVFLGRLRQNGSNSNEESVGVANITLSSLSGENVAMVQLTRKPTLSNFIQPVCVEQNAGTIATGTTCWVAGWGNAQAGGVCQPLQEVQTSVVACGNASSSADDICTNTLQLQQGDMGGPLMCKQGVSWFQVSVIAVNSSSSTSRATSQSDRSSVQVFSRTSRFSTFMSNFSFPATFTSATTPNTTSTPNTNTTTTTTSATSGGRHSYTPLSLLSLLFLSAAQLASQH</sequence>
<dbReference type="PANTHER" id="PTHR24253:SF144">
    <property type="entry name" value="CHYMOTRYPSIN-LIKE PROTEASE CTRL-1-RELATED"/>
    <property type="match status" value="1"/>
</dbReference>
<dbReference type="AlphaFoldDB" id="A0A8M1K5J2"/>
<dbReference type="InterPro" id="IPR033116">
    <property type="entry name" value="TRYPSIN_SER"/>
</dbReference>
<evidence type="ECO:0000256" key="7">
    <source>
        <dbReference type="RuleBase" id="RU363034"/>
    </source>
</evidence>
<evidence type="ECO:0000256" key="6">
    <source>
        <dbReference type="ARBA" id="ARBA00023180"/>
    </source>
</evidence>
<dbReference type="KEGG" id="char:116218614"/>
<evidence type="ECO:0000256" key="8">
    <source>
        <dbReference type="SAM" id="MobiDB-lite"/>
    </source>
</evidence>
<dbReference type="RefSeq" id="XP_042559131.1">
    <property type="nucleotide sequence ID" value="XM_042703197.1"/>
</dbReference>
<dbReference type="Proteomes" id="UP000515152">
    <property type="component" value="Chromosome 23"/>
</dbReference>
<dbReference type="GeneID" id="116218614"/>
<evidence type="ECO:0000313" key="10">
    <source>
        <dbReference type="Proteomes" id="UP000515152"/>
    </source>
</evidence>
<name>A0A8M1K5J2_CLUHA</name>
<dbReference type="FunFam" id="2.40.10.10:FF:000024">
    <property type="entry name" value="Serine protease 53"/>
    <property type="match status" value="1"/>
</dbReference>
<dbReference type="SMART" id="SM00020">
    <property type="entry name" value="Tryp_SPc"/>
    <property type="match status" value="3"/>
</dbReference>
<organism evidence="10 11">
    <name type="scientific">Clupea harengus</name>
    <name type="common">Atlantic herring</name>
    <dbReference type="NCBI Taxonomy" id="7950"/>
    <lineage>
        <taxon>Eukaryota</taxon>
        <taxon>Metazoa</taxon>
        <taxon>Chordata</taxon>
        <taxon>Craniata</taxon>
        <taxon>Vertebrata</taxon>
        <taxon>Euteleostomi</taxon>
        <taxon>Actinopterygii</taxon>
        <taxon>Neopterygii</taxon>
        <taxon>Teleostei</taxon>
        <taxon>Clupei</taxon>
        <taxon>Clupeiformes</taxon>
        <taxon>Clupeoidei</taxon>
        <taxon>Clupeidae</taxon>
        <taxon>Clupea</taxon>
    </lineage>
</organism>
<gene>
    <name evidence="11" type="primary">LOC116218614</name>
</gene>
<keyword evidence="2" id="KW-0732">Signal</keyword>
<keyword evidence="3 7" id="KW-0378">Hydrolase</keyword>
<feature type="region of interest" description="Disordered" evidence="8">
    <location>
        <begin position="774"/>
        <end position="800"/>
    </location>
</feature>
<protein>
    <submittedName>
        <fullName evidence="11">Transmembrane protease serine 9-like</fullName>
    </submittedName>
</protein>
<evidence type="ECO:0000256" key="3">
    <source>
        <dbReference type="ARBA" id="ARBA00022801"/>
    </source>
</evidence>
<evidence type="ECO:0000256" key="1">
    <source>
        <dbReference type="ARBA" id="ARBA00022670"/>
    </source>
</evidence>
<proteinExistence type="predicted"/>
<keyword evidence="10" id="KW-1185">Reference proteome</keyword>
<dbReference type="FunFam" id="2.40.10.10:FF:000068">
    <property type="entry name" value="transmembrane protease serine 2"/>
    <property type="match status" value="1"/>
</dbReference>
<dbReference type="InterPro" id="IPR018114">
    <property type="entry name" value="TRYPSIN_HIS"/>
</dbReference>
<evidence type="ECO:0000256" key="4">
    <source>
        <dbReference type="ARBA" id="ARBA00022825"/>
    </source>
</evidence>
<keyword evidence="6" id="KW-0325">Glycoprotein</keyword>
<feature type="domain" description="Peptidase S1" evidence="9">
    <location>
        <begin position="1"/>
        <end position="200"/>
    </location>
</feature>
<keyword evidence="5" id="KW-1015">Disulfide bond</keyword>
<dbReference type="PROSITE" id="PS50240">
    <property type="entry name" value="TRYPSIN_DOM"/>
    <property type="match status" value="3"/>
</dbReference>
<evidence type="ECO:0000313" key="11">
    <source>
        <dbReference type="RefSeq" id="XP_042559131.1"/>
    </source>
</evidence>
<dbReference type="InterPro" id="IPR001254">
    <property type="entry name" value="Trypsin_dom"/>
</dbReference>
<keyword evidence="4 7" id="KW-0720">Serine protease</keyword>
<dbReference type="FunFam" id="2.40.10.10:FF:000057">
    <property type="entry name" value="Zgc:100868"/>
    <property type="match status" value="1"/>
</dbReference>
<dbReference type="GO" id="GO:0006508">
    <property type="term" value="P:proteolysis"/>
    <property type="evidence" value="ECO:0007669"/>
    <property type="project" value="UniProtKB-KW"/>
</dbReference>
<evidence type="ECO:0000256" key="2">
    <source>
        <dbReference type="ARBA" id="ARBA00022729"/>
    </source>
</evidence>
<dbReference type="PROSITE" id="PS00135">
    <property type="entry name" value="TRYPSIN_SER"/>
    <property type="match status" value="2"/>
</dbReference>
<dbReference type="OrthoDB" id="10002959at2759"/>
<feature type="compositionally biased region" description="Low complexity" evidence="8">
    <location>
        <begin position="774"/>
        <end position="798"/>
    </location>
</feature>
<feature type="domain" description="Peptidase S1" evidence="9">
    <location>
        <begin position="546"/>
        <end position="769"/>
    </location>
</feature>
<keyword evidence="1 7" id="KW-0645">Protease</keyword>